<gene>
    <name evidence="1" type="ORF">OXU80_01535</name>
</gene>
<sequence>MTFRAIALGTVAALALLAAGPASTSALAQEVTLRSADIHPDGYPTVEAVKYFGELLKERTDGRIAVQVFHSAQLGQEKETIEQTRFGVIDLNRVNMGPFNNLVPATVVPALPFIFRDTAHMRTVMDGPVGEEILKSFEPLGLVGLAFYDSGARSFYNSKHPIRTLDDMKGLKVRVIQSDLFLDMVNALGANATPMPPGEVYSALQTGVVDGAENNWPSYESFRHFEVAKYYSITQHSLSPEVFVMSKTSYDRLTPEDQQIVRAAAKESVARMRELWEARSGEAEAKVRAAGIEANEVDKAPFVAAMQPIYEKYAGTPELKAMVEAIRTTE</sequence>
<protein>
    <submittedName>
        <fullName evidence="1">TRAP transporter substrate-binding protein</fullName>
    </submittedName>
</protein>
<proteinExistence type="predicted"/>
<organism evidence="1 2">
    <name type="scientific">Antarcticirhabdus aurantiaca</name>
    <dbReference type="NCBI Taxonomy" id="2606717"/>
    <lineage>
        <taxon>Bacteria</taxon>
        <taxon>Pseudomonadati</taxon>
        <taxon>Pseudomonadota</taxon>
        <taxon>Alphaproteobacteria</taxon>
        <taxon>Hyphomicrobiales</taxon>
        <taxon>Aurantimonadaceae</taxon>
        <taxon>Antarcticirhabdus</taxon>
    </lineage>
</organism>
<dbReference type="EMBL" id="CP113520">
    <property type="protein sequence ID" value="WAJ28959.1"/>
    <property type="molecule type" value="Genomic_DNA"/>
</dbReference>
<dbReference type="Proteomes" id="UP001163223">
    <property type="component" value="Chromosome"/>
</dbReference>
<reference evidence="1" key="1">
    <citation type="submission" date="2022-11" db="EMBL/GenBank/DDBJ databases">
        <title>beta-Carotene-producing bacterium, Jeongeuplla avenae sp. nov., alleviates the salt stress of Arabidopsis seedlings.</title>
        <authorList>
            <person name="Jiang L."/>
            <person name="Lee J."/>
        </authorList>
    </citation>
    <scope>NUCLEOTIDE SEQUENCE</scope>
    <source>
        <strain evidence="1">DY_R2A_6</strain>
    </source>
</reference>
<evidence type="ECO:0000313" key="2">
    <source>
        <dbReference type="Proteomes" id="UP001163223"/>
    </source>
</evidence>
<accession>A0ACD4NPV9</accession>
<name>A0ACD4NPV9_9HYPH</name>
<evidence type="ECO:0000313" key="1">
    <source>
        <dbReference type="EMBL" id="WAJ28959.1"/>
    </source>
</evidence>
<keyword evidence="2" id="KW-1185">Reference proteome</keyword>